<evidence type="ECO:0000256" key="1">
    <source>
        <dbReference type="SAM" id="MobiDB-lite"/>
    </source>
</evidence>
<gene>
    <name evidence="2" type="ORF">VFH_VI113800</name>
</gene>
<accession>A0AAV1B9S9</accession>
<dbReference type="AlphaFoldDB" id="A0AAV1B9S9"/>
<feature type="region of interest" description="Disordered" evidence="1">
    <location>
        <begin position="20"/>
        <end position="39"/>
    </location>
</feature>
<organism evidence="2 3">
    <name type="scientific">Vicia faba</name>
    <name type="common">Broad bean</name>
    <name type="synonym">Faba vulgaris</name>
    <dbReference type="NCBI Taxonomy" id="3906"/>
    <lineage>
        <taxon>Eukaryota</taxon>
        <taxon>Viridiplantae</taxon>
        <taxon>Streptophyta</taxon>
        <taxon>Embryophyta</taxon>
        <taxon>Tracheophyta</taxon>
        <taxon>Spermatophyta</taxon>
        <taxon>Magnoliopsida</taxon>
        <taxon>eudicotyledons</taxon>
        <taxon>Gunneridae</taxon>
        <taxon>Pentapetalae</taxon>
        <taxon>rosids</taxon>
        <taxon>fabids</taxon>
        <taxon>Fabales</taxon>
        <taxon>Fabaceae</taxon>
        <taxon>Papilionoideae</taxon>
        <taxon>50 kb inversion clade</taxon>
        <taxon>NPAAA clade</taxon>
        <taxon>Hologalegina</taxon>
        <taxon>IRL clade</taxon>
        <taxon>Fabeae</taxon>
        <taxon>Vicia</taxon>
    </lineage>
</organism>
<reference evidence="2 3" key="1">
    <citation type="submission" date="2023-01" db="EMBL/GenBank/DDBJ databases">
        <authorList>
            <person name="Kreplak J."/>
        </authorList>
    </citation>
    <scope>NUCLEOTIDE SEQUENCE [LARGE SCALE GENOMIC DNA]</scope>
</reference>
<evidence type="ECO:0000313" key="3">
    <source>
        <dbReference type="Proteomes" id="UP001157006"/>
    </source>
</evidence>
<dbReference type="EMBL" id="OX451741">
    <property type="protein sequence ID" value="CAI8618237.1"/>
    <property type="molecule type" value="Genomic_DNA"/>
</dbReference>
<name>A0AAV1B9S9_VICFA</name>
<evidence type="ECO:0000313" key="2">
    <source>
        <dbReference type="EMBL" id="CAI8618237.1"/>
    </source>
</evidence>
<keyword evidence="3" id="KW-1185">Reference proteome</keyword>
<protein>
    <submittedName>
        <fullName evidence="2">Uncharacterized protein</fullName>
    </submittedName>
</protein>
<proteinExistence type="predicted"/>
<sequence length="170" mass="19250">MDGSKITRSTAIRKAATATLRVSNQPPLPPQQNTSDPRALVPSHLDEVRDLQVARSNLINLVETPILVPTTYHETLLRFHMLQANLDIQGTNELLNNVFNIAREYNLNAIEERLQCLEEILHKAPSRENTIQEAVSRKTRIVISKLVETKGNEVPWSKDQCRSKNHQTSP</sequence>
<dbReference type="Proteomes" id="UP001157006">
    <property type="component" value="Chromosome 6"/>
</dbReference>
<feature type="compositionally biased region" description="Polar residues" evidence="1">
    <location>
        <begin position="20"/>
        <end position="36"/>
    </location>
</feature>